<organism evidence="1">
    <name type="scientific">Octopus bimaculoides</name>
    <name type="common">California two-spotted octopus</name>
    <dbReference type="NCBI Taxonomy" id="37653"/>
    <lineage>
        <taxon>Eukaryota</taxon>
        <taxon>Metazoa</taxon>
        <taxon>Spiralia</taxon>
        <taxon>Lophotrochozoa</taxon>
        <taxon>Mollusca</taxon>
        <taxon>Cephalopoda</taxon>
        <taxon>Coleoidea</taxon>
        <taxon>Octopodiformes</taxon>
        <taxon>Octopoda</taxon>
        <taxon>Incirrata</taxon>
        <taxon>Octopodidae</taxon>
        <taxon>Octopus</taxon>
    </lineage>
</organism>
<proteinExistence type="predicted"/>
<protein>
    <submittedName>
        <fullName evidence="1">Uncharacterized protein</fullName>
    </submittedName>
</protein>
<accession>A0A0L8H629</accession>
<sequence>MWLTCLRRLYLYTYKYKLLIHRKSNSTKSNSQVSPCWHPAVLSVCWISAKLQQ</sequence>
<dbReference type="AlphaFoldDB" id="A0A0L8H629"/>
<name>A0A0L8H629_OCTBM</name>
<evidence type="ECO:0000313" key="1">
    <source>
        <dbReference type="EMBL" id="KOF84718.1"/>
    </source>
</evidence>
<reference evidence="1" key="1">
    <citation type="submission" date="2015-07" db="EMBL/GenBank/DDBJ databases">
        <title>MeaNS - Measles Nucleotide Surveillance Program.</title>
        <authorList>
            <person name="Tran T."/>
            <person name="Druce J."/>
        </authorList>
    </citation>
    <scope>NUCLEOTIDE SEQUENCE</scope>
    <source>
        <strain evidence="1">UCB-OBI-ISO-001</strain>
        <tissue evidence="1">Gonad</tissue>
    </source>
</reference>
<gene>
    <name evidence="1" type="ORF">OCBIM_22021535mg</name>
</gene>
<dbReference type="EMBL" id="KQ419071">
    <property type="protein sequence ID" value="KOF84718.1"/>
    <property type="molecule type" value="Genomic_DNA"/>
</dbReference>